<protein>
    <submittedName>
        <fullName evidence="2">DNA-dependent RNA polymerase subunit Rpb9</fullName>
    </submittedName>
</protein>
<evidence type="ECO:0000256" key="1">
    <source>
        <dbReference type="SAM" id="MobiDB-lite"/>
    </source>
</evidence>
<name>A0A3G5AC55_9VIRU</name>
<evidence type="ECO:0000313" key="2">
    <source>
        <dbReference type="EMBL" id="AYV84815.1"/>
    </source>
</evidence>
<proteinExistence type="predicted"/>
<reference evidence="2" key="1">
    <citation type="submission" date="2018-10" db="EMBL/GenBank/DDBJ databases">
        <title>Hidden diversity of soil giant viruses.</title>
        <authorList>
            <person name="Schulz F."/>
            <person name="Alteio L."/>
            <person name="Goudeau D."/>
            <person name="Ryan E.M."/>
            <person name="Malmstrom R.R."/>
            <person name="Blanchard J."/>
            <person name="Woyke T."/>
        </authorList>
    </citation>
    <scope>NUCLEOTIDE SEQUENCE</scope>
    <source>
        <strain evidence="2">HYV1</strain>
    </source>
</reference>
<organism evidence="2">
    <name type="scientific">Hyperionvirus sp</name>
    <dbReference type="NCBI Taxonomy" id="2487770"/>
    <lineage>
        <taxon>Viruses</taxon>
        <taxon>Varidnaviria</taxon>
        <taxon>Bamfordvirae</taxon>
        <taxon>Nucleocytoviricota</taxon>
        <taxon>Megaviricetes</taxon>
        <taxon>Imitervirales</taxon>
        <taxon>Mimiviridae</taxon>
        <taxon>Klosneuvirinae</taxon>
    </lineage>
</organism>
<dbReference type="EMBL" id="MK072423">
    <property type="protein sequence ID" value="AYV84815.1"/>
    <property type="molecule type" value="Genomic_DNA"/>
</dbReference>
<accession>A0A3G5AC55</accession>
<sequence>MSYCPNCKTTLIPVLQEQAVKSEEETPDTVSGSEKQEEKEKKVVSTSNKYVFRCSNCGYTQEMIPGVLLASRASQKSTIDFSDPNKFKDMIHDKTLPIDRKYICPNETCVSHNDYALREAVWFKPSRFSYNIVYICKACQTMW</sequence>
<feature type="region of interest" description="Disordered" evidence="1">
    <location>
        <begin position="20"/>
        <end position="41"/>
    </location>
</feature>
<gene>
    <name evidence="2" type="ORF">Hyperionvirus41_2</name>
</gene>